<evidence type="ECO:0000256" key="1">
    <source>
        <dbReference type="ARBA" id="ARBA00022679"/>
    </source>
</evidence>
<dbReference type="InterPro" id="IPR011877">
    <property type="entry name" value="Ribokinase"/>
</dbReference>
<evidence type="ECO:0000256" key="5">
    <source>
        <dbReference type="ARBA" id="ARBA00022840"/>
    </source>
</evidence>
<evidence type="ECO:0000256" key="4">
    <source>
        <dbReference type="ARBA" id="ARBA00022777"/>
    </source>
</evidence>
<dbReference type="PANTHER" id="PTHR10584">
    <property type="entry name" value="SUGAR KINASE"/>
    <property type="match status" value="1"/>
</dbReference>
<evidence type="ECO:0000256" key="6">
    <source>
        <dbReference type="ARBA" id="ARBA00022842"/>
    </source>
</evidence>
<feature type="domain" description="Carbohydrate kinase PfkB" evidence="9">
    <location>
        <begin position="6"/>
        <end position="299"/>
    </location>
</feature>
<protein>
    <submittedName>
        <fullName evidence="10">Ribokinase</fullName>
    </submittedName>
</protein>
<dbReference type="Gene3D" id="3.40.1190.20">
    <property type="match status" value="1"/>
</dbReference>
<dbReference type="SUPFAM" id="SSF53613">
    <property type="entry name" value="Ribokinase-like"/>
    <property type="match status" value="1"/>
</dbReference>
<proteinExistence type="predicted"/>
<dbReference type="PANTHER" id="PTHR10584:SF166">
    <property type="entry name" value="RIBOKINASE"/>
    <property type="match status" value="1"/>
</dbReference>
<keyword evidence="8" id="KW-0119">Carbohydrate metabolism</keyword>
<dbReference type="Proteomes" id="UP001235547">
    <property type="component" value="Chromosome 2"/>
</dbReference>
<evidence type="ECO:0000259" key="9">
    <source>
        <dbReference type="Pfam" id="PF00294"/>
    </source>
</evidence>
<keyword evidence="3" id="KW-0547">Nucleotide-binding</keyword>
<evidence type="ECO:0000313" key="10">
    <source>
        <dbReference type="EMBL" id="WEX80467.1"/>
    </source>
</evidence>
<dbReference type="InterPro" id="IPR011611">
    <property type="entry name" value="PfkB_dom"/>
</dbReference>
<keyword evidence="7" id="KW-0630">Potassium</keyword>
<keyword evidence="1" id="KW-0808">Transferase</keyword>
<dbReference type="RefSeq" id="WP_280731179.1">
    <property type="nucleotide sequence ID" value="NZ_CP120367.1"/>
</dbReference>
<evidence type="ECO:0000256" key="8">
    <source>
        <dbReference type="ARBA" id="ARBA00023277"/>
    </source>
</evidence>
<keyword evidence="4" id="KW-0418">Kinase</keyword>
<accession>A0ABY8CQM0</accession>
<keyword evidence="2" id="KW-0479">Metal-binding</keyword>
<dbReference type="CDD" id="cd01174">
    <property type="entry name" value="ribokinase"/>
    <property type="match status" value="1"/>
</dbReference>
<keyword evidence="5" id="KW-0067">ATP-binding</keyword>
<dbReference type="InterPro" id="IPR002139">
    <property type="entry name" value="Ribo/fructo_kinase"/>
</dbReference>
<dbReference type="EMBL" id="CP120370">
    <property type="protein sequence ID" value="WEX80467.1"/>
    <property type="molecule type" value="Genomic_DNA"/>
</dbReference>
<evidence type="ECO:0000313" key="11">
    <source>
        <dbReference type="Proteomes" id="UP001235547"/>
    </source>
</evidence>
<name>A0ABY8CQM0_9HYPH</name>
<sequence>MGAPVILSIGSINADLEFRNFRSLRDQGTIRTGGFAERPGGKGANAAFFTHRMGAPTILLGRVGSDHYADIALQPLRSAGMELSGVTITNEAPTGIAIVAVPKDGNKTMLCASNANMLWDASAIELVHKTILTAADNSILIADFETSRNVLEVAFTSAEQRGFRILVDPTFPEEIDLSLLRRFYAITPNQTEAEGLLERKIVTEEDAADAAKELHERGVDIVCVKLSRGGCVFCHQGEMSMLAAPKVEVVDKTGAGDAFVGALAAALYEGRRPVEAARWGVAASSISVTRMGAQASYPDRQEFLDFLSKLPK</sequence>
<gene>
    <name evidence="10" type="ORF">PYH38_001912</name>
</gene>
<organism evidence="10 11">
    <name type="scientific">Sinorhizobium numidicum</name>
    <dbReference type="NCBI Taxonomy" id="680248"/>
    <lineage>
        <taxon>Bacteria</taxon>
        <taxon>Pseudomonadati</taxon>
        <taxon>Pseudomonadota</taxon>
        <taxon>Alphaproteobacteria</taxon>
        <taxon>Hyphomicrobiales</taxon>
        <taxon>Rhizobiaceae</taxon>
        <taxon>Sinorhizobium/Ensifer group</taxon>
        <taxon>Sinorhizobium</taxon>
    </lineage>
</organism>
<evidence type="ECO:0000256" key="3">
    <source>
        <dbReference type="ARBA" id="ARBA00022741"/>
    </source>
</evidence>
<keyword evidence="6" id="KW-0460">Magnesium</keyword>
<keyword evidence="11" id="KW-1185">Reference proteome</keyword>
<dbReference type="InterPro" id="IPR029056">
    <property type="entry name" value="Ribokinase-like"/>
</dbReference>
<dbReference type="Pfam" id="PF00294">
    <property type="entry name" value="PfkB"/>
    <property type="match status" value="1"/>
</dbReference>
<reference evidence="10 11" key="1">
    <citation type="submission" date="2023-03" db="EMBL/GenBank/DDBJ databases">
        <authorList>
            <person name="Kaur S."/>
            <person name="Espinosa-Saiz D."/>
            <person name="Velazquez E."/>
            <person name="Menendez E."/>
            <person name="diCenzo G.C."/>
        </authorList>
    </citation>
    <scope>NUCLEOTIDE SEQUENCE [LARGE SCALE GENOMIC DNA]</scope>
    <source>
        <strain evidence="10 11">LMG 27395</strain>
    </source>
</reference>
<dbReference type="PRINTS" id="PR00990">
    <property type="entry name" value="RIBOKINASE"/>
</dbReference>
<evidence type="ECO:0000256" key="2">
    <source>
        <dbReference type="ARBA" id="ARBA00022723"/>
    </source>
</evidence>
<evidence type="ECO:0000256" key="7">
    <source>
        <dbReference type="ARBA" id="ARBA00022958"/>
    </source>
</evidence>